<dbReference type="GeneID" id="75911662"/>
<proteinExistence type="predicted"/>
<dbReference type="Gene3D" id="1.20.5.190">
    <property type="match status" value="1"/>
</dbReference>
<feature type="compositionally biased region" description="Polar residues" evidence="1">
    <location>
        <begin position="538"/>
        <end position="557"/>
    </location>
</feature>
<keyword evidence="3" id="KW-1185">Reference proteome</keyword>
<evidence type="ECO:0000313" key="3">
    <source>
        <dbReference type="Proteomes" id="UP001206595"/>
    </source>
</evidence>
<evidence type="ECO:0000256" key="1">
    <source>
        <dbReference type="SAM" id="MobiDB-lite"/>
    </source>
</evidence>
<gene>
    <name evidence="2" type="ORF">K450DRAFT_225051</name>
</gene>
<feature type="region of interest" description="Disordered" evidence="1">
    <location>
        <begin position="525"/>
        <end position="586"/>
    </location>
</feature>
<dbReference type="EMBL" id="MU620898">
    <property type="protein sequence ID" value="KAI8582839.1"/>
    <property type="molecule type" value="Genomic_DNA"/>
</dbReference>
<dbReference type="AlphaFoldDB" id="A0AAD5HH63"/>
<dbReference type="Proteomes" id="UP001206595">
    <property type="component" value="Unassembled WGS sequence"/>
</dbReference>
<organism evidence="2 3">
    <name type="scientific">Umbelopsis ramanniana AG</name>
    <dbReference type="NCBI Taxonomy" id="1314678"/>
    <lineage>
        <taxon>Eukaryota</taxon>
        <taxon>Fungi</taxon>
        <taxon>Fungi incertae sedis</taxon>
        <taxon>Mucoromycota</taxon>
        <taxon>Mucoromycotina</taxon>
        <taxon>Umbelopsidomycetes</taxon>
        <taxon>Umbelopsidales</taxon>
        <taxon>Umbelopsidaceae</taxon>
        <taxon>Umbelopsis</taxon>
    </lineage>
</organism>
<reference evidence="2" key="1">
    <citation type="submission" date="2021-06" db="EMBL/GenBank/DDBJ databases">
        <authorList>
            <consortium name="DOE Joint Genome Institute"/>
            <person name="Mondo S.J."/>
            <person name="Amses K.R."/>
            <person name="Simmons D.R."/>
            <person name="Longcore J.E."/>
            <person name="Seto K."/>
            <person name="Alves G.H."/>
            <person name="Bonds A.E."/>
            <person name="Quandt C.A."/>
            <person name="Davis W.J."/>
            <person name="Chang Y."/>
            <person name="Letcher P.M."/>
            <person name="Powell M.J."/>
            <person name="Kuo A."/>
            <person name="Labutti K."/>
            <person name="Pangilinan J."/>
            <person name="Andreopoulos W."/>
            <person name="Tritt A."/>
            <person name="Riley R."/>
            <person name="Hundley H."/>
            <person name="Johnson J."/>
            <person name="Lipzen A."/>
            <person name="Barry K."/>
            <person name="Berbee M.L."/>
            <person name="Buchler N.E."/>
            <person name="Grigoriev I.V."/>
            <person name="Spatafora J.W."/>
            <person name="Stajich J.E."/>
            <person name="James T.Y."/>
        </authorList>
    </citation>
    <scope>NUCLEOTIDE SEQUENCE</scope>
    <source>
        <strain evidence="2">AG</strain>
    </source>
</reference>
<feature type="region of interest" description="Disordered" evidence="1">
    <location>
        <begin position="251"/>
        <end position="271"/>
    </location>
</feature>
<accession>A0AAD5HH63</accession>
<feature type="region of interest" description="Disordered" evidence="1">
    <location>
        <begin position="599"/>
        <end position="632"/>
    </location>
</feature>
<dbReference type="PROSITE" id="PS50096">
    <property type="entry name" value="IQ"/>
    <property type="match status" value="1"/>
</dbReference>
<sequence>MDSRGQILLLDSQALQYSMRQSSVKSPASSTIVSKQPQIESIYYQQSQSYLEDETTDEADIYIPQNLDPEELAYKFPVSSNVVDNIVNEENTQHRYHLTRGSPIVDWSGDSDSSKIDMRDTTTAKDSFVPTDTDNVKYKLSWSSTISVGENNLSLYPTTTPTETFPVDIHQPSTPGPIIAQMVKDGLSRHSSGYSNVIDDDDSASVGTEEFDNWTHGPKISADTLENGSYKASTRSFDATRINTLDAIVNTESSHPTSSPELTNGSVNANNTRHSPTFLHSKTHNSKILARQYSHAKQLAAKQYEMPDKLVLEYKGNTVHIVESSVKDLSHDIELKSESVLLPVNQTVTSLDLQHAAATKIQASWRGYCERKSNPPTSARAMLLIMTLSVKFQQKCNGSVDRKLRGLKHRVLQEARFRVRSERQLQKLGEVNRRERDELCRLLDNENITLEAQDRLMRESAEKVDVTYHQLQAERNERENLERVIQLAAKEISAQAEREMQRNKEMDTIQRKVEKLANELKFLKLEQSSTHQRPRRSISPTPSLRSPSQAINAQCSPSPDHRPSYRNRMRPSAVPRLETGPSSSNVNSALYKMHAAKDTLPSSHPKANNILLRGKSLIPTNSNNTSSQERRR</sequence>
<dbReference type="RefSeq" id="XP_051447843.1">
    <property type="nucleotide sequence ID" value="XM_051586314.1"/>
</dbReference>
<dbReference type="CDD" id="cd23767">
    <property type="entry name" value="IQCD"/>
    <property type="match status" value="1"/>
</dbReference>
<protein>
    <submittedName>
        <fullName evidence="2">Uncharacterized protein</fullName>
    </submittedName>
</protein>
<feature type="compositionally biased region" description="Polar residues" evidence="1">
    <location>
        <begin position="618"/>
        <end position="632"/>
    </location>
</feature>
<reference evidence="2" key="2">
    <citation type="journal article" date="2022" name="Proc. Natl. Acad. Sci. U.S.A.">
        <title>Diploid-dominant life cycles characterize the early evolution of Fungi.</title>
        <authorList>
            <person name="Amses K.R."/>
            <person name="Simmons D.R."/>
            <person name="Longcore J.E."/>
            <person name="Mondo S.J."/>
            <person name="Seto K."/>
            <person name="Jeronimo G.H."/>
            <person name="Bonds A.E."/>
            <person name="Quandt C.A."/>
            <person name="Davis W.J."/>
            <person name="Chang Y."/>
            <person name="Federici B.A."/>
            <person name="Kuo A."/>
            <person name="LaButti K."/>
            <person name="Pangilinan J."/>
            <person name="Andreopoulos W."/>
            <person name="Tritt A."/>
            <person name="Riley R."/>
            <person name="Hundley H."/>
            <person name="Johnson J."/>
            <person name="Lipzen A."/>
            <person name="Barry K."/>
            <person name="Lang B.F."/>
            <person name="Cuomo C.A."/>
            <person name="Buchler N.E."/>
            <person name="Grigoriev I.V."/>
            <person name="Spatafora J.W."/>
            <person name="Stajich J.E."/>
            <person name="James T.Y."/>
        </authorList>
    </citation>
    <scope>NUCLEOTIDE SEQUENCE</scope>
    <source>
        <strain evidence="2">AG</strain>
    </source>
</reference>
<name>A0AAD5HH63_UMBRA</name>
<evidence type="ECO:0000313" key="2">
    <source>
        <dbReference type="EMBL" id="KAI8582839.1"/>
    </source>
</evidence>
<comment type="caution">
    <text evidence="2">The sequence shown here is derived from an EMBL/GenBank/DDBJ whole genome shotgun (WGS) entry which is preliminary data.</text>
</comment>